<dbReference type="Pfam" id="PF13149">
    <property type="entry name" value="Mfa_like_1"/>
    <property type="match status" value="1"/>
</dbReference>
<feature type="signal peptide" evidence="1">
    <location>
        <begin position="1"/>
        <end position="21"/>
    </location>
</feature>
<dbReference type="Gene3D" id="3.40.390.10">
    <property type="entry name" value="Collagenase (Catalytic Domain)"/>
    <property type="match status" value="1"/>
</dbReference>
<feature type="chain" id="PRO_5038386951" evidence="1">
    <location>
        <begin position="22"/>
        <end position="892"/>
    </location>
</feature>
<evidence type="ECO:0000256" key="1">
    <source>
        <dbReference type="SAM" id="SignalP"/>
    </source>
</evidence>
<dbReference type="InterPro" id="IPR032675">
    <property type="entry name" value="LRR_dom_sf"/>
</dbReference>
<gene>
    <name evidence="2" type="ORF">H9785_11345</name>
</gene>
<reference evidence="2" key="2">
    <citation type="submission" date="2021-04" db="EMBL/GenBank/DDBJ databases">
        <authorList>
            <person name="Gilroy R."/>
        </authorList>
    </citation>
    <scope>NUCLEOTIDE SEQUENCE</scope>
    <source>
        <strain evidence="2">ChiHecec1B25-7008</strain>
    </source>
</reference>
<proteinExistence type="predicted"/>
<dbReference type="GO" id="GO:0008237">
    <property type="term" value="F:metallopeptidase activity"/>
    <property type="evidence" value="ECO:0007669"/>
    <property type="project" value="InterPro"/>
</dbReference>
<dbReference type="CDD" id="cd13120">
    <property type="entry name" value="BF2867_like_N"/>
    <property type="match status" value="1"/>
</dbReference>
<evidence type="ECO:0000313" key="3">
    <source>
        <dbReference type="Proteomes" id="UP000823860"/>
    </source>
</evidence>
<dbReference type="Pfam" id="PF09471">
    <property type="entry name" value="Peptidase_M64"/>
    <property type="match status" value="1"/>
</dbReference>
<dbReference type="Proteomes" id="UP000823860">
    <property type="component" value="Unassembled WGS sequence"/>
</dbReference>
<dbReference type="Gene3D" id="3.80.10.10">
    <property type="entry name" value="Ribonuclease Inhibitor"/>
    <property type="match status" value="1"/>
</dbReference>
<dbReference type="EMBL" id="DWZE01000138">
    <property type="protein sequence ID" value="HJA84545.1"/>
    <property type="molecule type" value="Genomic_DNA"/>
</dbReference>
<protein>
    <submittedName>
        <fullName evidence="2">Fimbrillin family protein</fullName>
    </submittedName>
</protein>
<organism evidence="2 3">
    <name type="scientific">Candidatus Bacteroides intestinavium</name>
    <dbReference type="NCBI Taxonomy" id="2838469"/>
    <lineage>
        <taxon>Bacteria</taxon>
        <taxon>Pseudomonadati</taxon>
        <taxon>Bacteroidota</taxon>
        <taxon>Bacteroidia</taxon>
        <taxon>Bacteroidales</taxon>
        <taxon>Bacteroidaceae</taxon>
        <taxon>Bacteroides</taxon>
    </lineage>
</organism>
<dbReference type="InterPro" id="IPR025049">
    <property type="entry name" value="Mfa-like_1"/>
</dbReference>
<evidence type="ECO:0000313" key="2">
    <source>
        <dbReference type="EMBL" id="HJA84545.1"/>
    </source>
</evidence>
<name>A0A9D2KV93_9BACE</name>
<sequence>MKAIKYISVAILSALSLIACQDDSFNVTNKDIRIFADSNVKTRVAFQEAENADKTYATWEEMDAISLYAKGQVPITYQAMTTENSDQVEFVKGTPEALNGEEGDSVYAYFPAYNNYTNDGIEINYNYVLDSEVSPFLYAKSKIENNQVHLTFKHLFAYLKLTVTENLFPKDCHPQSIWINGEHILQVKGTFNLSTETLSIEEGNTQIYMDINLENGSTSMYIPILPQPDGTRLTFYYSGEDGWGDFLFARTAPKGGFKAGHVYTLDTGSEKELEEMEKQKKALIALYHATHGESWVNNTNWLSDKPIYEWYGVNNNEYRTIESPYVVMLNLDNNGLYGQLPPEFADLMNSLEAGSLDISGNGIYGPVPDAVKQHSEWDNFGWNIIQQNPWNGGRIDMTNINLRMENEEVEYLDKSQGETNIYDILRKNKVNHIMIDTPSDAFANIHLSYHNKGYATIIAHQDWMGATREETIQDTKDYPIKDMIRLWKSLGDGSLSGLSGMGNSFLIDDEGYLIEMLNKDWGAPESYYTDIVDSILYARLGEPEEHPIFSTEYYTSTDYSRDGEVVTLQTASVGKGIDLVFMGDAYVDRDMETGGKYETDMKQSMEYFFSIEPYKSFRNRFNVYAVKVISGTEYISDQSGHMDLRIGMFMGNDYIGNDNICFEYASKIPNINLDNAPIVNVVNNPNGFFVSGYTNMYDAGASVAHIGVGGPSDVIIHEAGGHGFAKLLDEYIYGGYENVTATAEDKVSFDSYYKSRGWGANIDFTNSPDEIQWAHLLKDERYANEVGIYEGAYLWAKGVYRPTENSVMNQDYSWFNAPSREAIYKAIMRASEGNGWIYDFEDFAEYDAINRTTTRSTVLPSSNKRKVIHKQPVFIKGTWRDARKNSIVVPYR</sequence>
<dbReference type="PROSITE" id="PS51257">
    <property type="entry name" value="PROKAR_LIPOPROTEIN"/>
    <property type="match status" value="1"/>
</dbReference>
<dbReference type="InterPro" id="IPR024079">
    <property type="entry name" value="MetalloPept_cat_dom_sf"/>
</dbReference>
<dbReference type="Gene3D" id="2.60.40.2620">
    <property type="entry name" value="Fimbrillin-like"/>
    <property type="match status" value="1"/>
</dbReference>
<dbReference type="InterPro" id="IPR042278">
    <property type="entry name" value="Mfa-like_1_N"/>
</dbReference>
<keyword evidence="1" id="KW-0732">Signal</keyword>
<comment type="caution">
    <text evidence="2">The sequence shown here is derived from an EMBL/GenBank/DDBJ whole genome shotgun (WGS) entry which is preliminary data.</text>
</comment>
<dbReference type="InterPro" id="IPR019026">
    <property type="entry name" value="Peptidase_M64_IgA"/>
</dbReference>
<reference evidence="2" key="1">
    <citation type="journal article" date="2021" name="PeerJ">
        <title>Extensive microbial diversity within the chicken gut microbiome revealed by metagenomics and culture.</title>
        <authorList>
            <person name="Gilroy R."/>
            <person name="Ravi A."/>
            <person name="Getino M."/>
            <person name="Pursley I."/>
            <person name="Horton D.L."/>
            <person name="Alikhan N.F."/>
            <person name="Baker D."/>
            <person name="Gharbi K."/>
            <person name="Hall N."/>
            <person name="Watson M."/>
            <person name="Adriaenssens E.M."/>
            <person name="Foster-Nyarko E."/>
            <person name="Jarju S."/>
            <person name="Secka A."/>
            <person name="Antonio M."/>
            <person name="Oren A."/>
            <person name="Chaudhuri R.R."/>
            <person name="La Ragione R."/>
            <person name="Hildebrand F."/>
            <person name="Pallen M.J."/>
        </authorList>
    </citation>
    <scope>NUCLEOTIDE SEQUENCE</scope>
    <source>
        <strain evidence="2">ChiHecec1B25-7008</strain>
    </source>
</reference>
<accession>A0A9D2KV93</accession>
<dbReference type="AlphaFoldDB" id="A0A9D2KV93"/>